<name>A0A5C6EI39_9BACT</name>
<evidence type="ECO:0000259" key="2">
    <source>
        <dbReference type="Pfam" id="PF07584"/>
    </source>
</evidence>
<dbReference type="Pfam" id="PF07584">
    <property type="entry name" value="BatA"/>
    <property type="match status" value="1"/>
</dbReference>
<dbReference type="RefSeq" id="WP_146461016.1">
    <property type="nucleotide sequence ID" value="NZ_SJPW01000007.1"/>
</dbReference>
<keyword evidence="1" id="KW-1133">Transmembrane helix</keyword>
<evidence type="ECO:0000256" key="1">
    <source>
        <dbReference type="SAM" id="Phobius"/>
    </source>
</evidence>
<evidence type="ECO:0000313" key="3">
    <source>
        <dbReference type="EMBL" id="TWU47306.1"/>
    </source>
</evidence>
<keyword evidence="4" id="KW-1185">Reference proteome</keyword>
<dbReference type="PANTHER" id="PTHR37464">
    <property type="entry name" value="BLL2463 PROTEIN"/>
    <property type="match status" value="1"/>
</dbReference>
<keyword evidence="1" id="KW-0812">Transmembrane</keyword>
<proteinExistence type="predicted"/>
<dbReference type="EMBL" id="SJPW01000007">
    <property type="protein sequence ID" value="TWU47306.1"/>
    <property type="molecule type" value="Genomic_DNA"/>
</dbReference>
<accession>A0A5C6EI39</accession>
<dbReference type="PANTHER" id="PTHR37464:SF1">
    <property type="entry name" value="BLL2463 PROTEIN"/>
    <property type="match status" value="1"/>
</dbReference>
<dbReference type="NCBIfam" id="TIGR02226">
    <property type="entry name" value="two_anch"/>
    <property type="match status" value="1"/>
</dbReference>
<dbReference type="AlphaFoldDB" id="A0A5C6EI39"/>
<evidence type="ECO:0000313" key="4">
    <source>
        <dbReference type="Proteomes" id="UP000318288"/>
    </source>
</evidence>
<dbReference type="InterPro" id="IPR024163">
    <property type="entry name" value="Aerotolerance_reg_N"/>
</dbReference>
<dbReference type="Proteomes" id="UP000318288">
    <property type="component" value="Unassembled WGS sequence"/>
</dbReference>
<gene>
    <name evidence="3" type="ORF">Poly51_51060</name>
</gene>
<feature type="transmembrane region" description="Helical" evidence="1">
    <location>
        <begin position="56"/>
        <end position="74"/>
    </location>
</feature>
<feature type="domain" description="Aerotolerance regulator N-terminal" evidence="2">
    <location>
        <begin position="1"/>
        <end position="76"/>
    </location>
</feature>
<keyword evidence="1" id="KW-0472">Membrane</keyword>
<comment type="caution">
    <text evidence="3">The sequence shown here is derived from an EMBL/GenBank/DDBJ whole genome shotgun (WGS) entry which is preliminary data.</text>
</comment>
<dbReference type="InterPro" id="IPR011933">
    <property type="entry name" value="Double_TM_dom"/>
</dbReference>
<reference evidence="3 4" key="1">
    <citation type="submission" date="2019-02" db="EMBL/GenBank/DDBJ databases">
        <title>Deep-cultivation of Planctomycetes and their phenomic and genomic characterization uncovers novel biology.</title>
        <authorList>
            <person name="Wiegand S."/>
            <person name="Jogler M."/>
            <person name="Boedeker C."/>
            <person name="Pinto D."/>
            <person name="Vollmers J."/>
            <person name="Rivas-Marin E."/>
            <person name="Kohn T."/>
            <person name="Peeters S.H."/>
            <person name="Heuer A."/>
            <person name="Rast P."/>
            <person name="Oberbeckmann S."/>
            <person name="Bunk B."/>
            <person name="Jeske O."/>
            <person name="Meyerdierks A."/>
            <person name="Storesund J.E."/>
            <person name="Kallscheuer N."/>
            <person name="Luecker S."/>
            <person name="Lage O.M."/>
            <person name="Pohl T."/>
            <person name="Merkel B.J."/>
            <person name="Hornburger P."/>
            <person name="Mueller R.-W."/>
            <person name="Bruemmer F."/>
            <person name="Labrenz M."/>
            <person name="Spormann A.M."/>
            <person name="Op Den Camp H."/>
            <person name="Overmann J."/>
            <person name="Amann R."/>
            <person name="Jetten M.S.M."/>
            <person name="Mascher T."/>
            <person name="Medema M.H."/>
            <person name="Devos D.P."/>
            <person name="Kaster A.-K."/>
            <person name="Ovreas L."/>
            <person name="Rohde M."/>
            <person name="Galperin M.Y."/>
            <person name="Jogler C."/>
        </authorList>
    </citation>
    <scope>NUCLEOTIDE SEQUENCE [LARGE SCALE GENOMIC DNA]</scope>
    <source>
        <strain evidence="3 4">Poly51</strain>
    </source>
</reference>
<feature type="transmembrane region" description="Helical" evidence="1">
    <location>
        <begin position="6"/>
        <end position="24"/>
    </location>
</feature>
<organism evidence="3 4">
    <name type="scientific">Rubripirellula tenax</name>
    <dbReference type="NCBI Taxonomy" id="2528015"/>
    <lineage>
        <taxon>Bacteria</taxon>
        <taxon>Pseudomonadati</taxon>
        <taxon>Planctomycetota</taxon>
        <taxon>Planctomycetia</taxon>
        <taxon>Pirellulales</taxon>
        <taxon>Pirellulaceae</taxon>
        <taxon>Rubripirellula</taxon>
    </lineage>
</organism>
<sequence length="677" mass="72721">MSFLQPWMLFALPLAALPVIIHLINQRRYQTTQWAAMMFLLAANRMNRGYARIRQWTILALRTMVIAALIFAVGRPLSSGLIGGAIGGNGSANTIVLLDRSPSMQQRDASGELTKLQSGVAKVTQTLTTLDAQRIVLIESNRSEPKELSKASELLDVPESGPSDASADMPAMMLAALDHIRDGELGQTDVWIVSDLRESDWSAKDGRWASLRDAFAEFGRRVRFRLLAFPESESVNRSIRVSDVVLRSSGDDPHLTLSINLIGNQDAQAKTQTVPITIEIEGARSTVEVAFDGSSAELKGHRIAVPREQGRGWGRVSIPADANGADNDFYFTFDVAPPRRSLIVTDDDQVGRVLKLAAEIPSDVDVQCVADVVSPDGLAAVDWQTIAMVLWHGDVSKSERATIERFVGRGGTVIFLPGPNGNGTNGNGTDGNAELPFGVKWGAWQAEKDPVSIASWRGDADLLSATLSGTSLPVGGIRIERFAAIDGEVTPLATLVGGKPLLGRVATPRGGVYLLATTPSADDSSLAADGVVLYVMIQRALESGARSLRNIGQQTSGESDADAAANFNPIASRDDRMSTERAFTAGVYVDDAKWLAINRGRAEDQSPVVDDTAVDQLFGDLVLDRIDQSAGNTNSIVEEVWRAFLVIMLIAMIGEACLCLPRHTVDSRSSLPKGVAA</sequence>
<dbReference type="OrthoDB" id="224458at2"/>
<protein>
    <recommendedName>
        <fullName evidence="2">Aerotolerance regulator N-terminal domain-containing protein</fullName>
    </recommendedName>
</protein>